<reference evidence="6 7" key="1">
    <citation type="submission" date="2019-06" db="EMBL/GenBank/DDBJ databases">
        <title>Wine fermentation using esterase from Monascus purpureus.</title>
        <authorList>
            <person name="Geng C."/>
            <person name="Zhang Y."/>
        </authorList>
    </citation>
    <scope>NUCLEOTIDE SEQUENCE [LARGE SCALE GENOMIC DNA]</scope>
    <source>
        <strain evidence="6">HQ1</strain>
    </source>
</reference>
<dbReference type="AlphaFoldDB" id="A0A507R1A2"/>
<feature type="domain" description="LysM" evidence="5">
    <location>
        <begin position="22"/>
        <end position="69"/>
    </location>
</feature>
<evidence type="ECO:0000313" key="7">
    <source>
        <dbReference type="Proteomes" id="UP000319663"/>
    </source>
</evidence>
<dbReference type="PANTHER" id="PTHR34997">
    <property type="entry name" value="AM15"/>
    <property type="match status" value="1"/>
</dbReference>
<dbReference type="SMART" id="SM00257">
    <property type="entry name" value="LysM"/>
    <property type="match status" value="4"/>
</dbReference>
<dbReference type="STRING" id="5098.A0A507R1A2"/>
<dbReference type="EMBL" id="VIFY01000033">
    <property type="protein sequence ID" value="TQB74251.1"/>
    <property type="molecule type" value="Genomic_DNA"/>
</dbReference>
<evidence type="ECO:0000256" key="1">
    <source>
        <dbReference type="ARBA" id="ARBA00022669"/>
    </source>
</evidence>
<dbReference type="PROSITE" id="PS51782">
    <property type="entry name" value="LYSM"/>
    <property type="match status" value="4"/>
</dbReference>
<dbReference type="InterPro" id="IPR052210">
    <property type="entry name" value="LysM1-like"/>
</dbReference>
<evidence type="ECO:0000259" key="5">
    <source>
        <dbReference type="PROSITE" id="PS51782"/>
    </source>
</evidence>
<dbReference type="PANTHER" id="PTHR34997:SF2">
    <property type="entry name" value="LYSM DOMAIN-CONTAINING PROTEIN-RELATED"/>
    <property type="match status" value="1"/>
</dbReference>
<evidence type="ECO:0000256" key="3">
    <source>
        <dbReference type="ARBA" id="ARBA00023026"/>
    </source>
</evidence>
<keyword evidence="3" id="KW-0843">Virulence</keyword>
<sequence>MPSTTTVLPSPVQTGIVSSCTAWYQATDGDDCDLIVDEFGTFAKSDFIAWNPAVQSDCSGLVIGDYYCVAVPGTPATRTASASPMPTPSTPAGTVSDCADYWLVGENDNCTTITTASGISLDDLVAWNPSIKPDCSGLAPNTYICVGVPSNASTTSSSSLSASPTGTITASVSTTPTTTSAATGATPSPVQTDMVNGCIRFYYVQPNNDCYDIALDAGVSLSDFYSWNPAVKSDCSGLQASVFVCVGVSGYATTITTGTPIPATPTPTQSGMASNCRRFYDVQSGDGCPDLASQAGVALTDFYNWNPAVSTDCSGLQASVFVCIGTAGPVTTITSGTPIAAATATS</sequence>
<dbReference type="GO" id="GO:0008061">
    <property type="term" value="F:chitin binding"/>
    <property type="evidence" value="ECO:0007669"/>
    <property type="project" value="UniProtKB-KW"/>
</dbReference>
<proteinExistence type="predicted"/>
<dbReference type="InterPro" id="IPR036779">
    <property type="entry name" value="LysM_dom_sf"/>
</dbReference>
<keyword evidence="1" id="KW-0147">Chitin-binding</keyword>
<name>A0A507R1A2_MONPU</name>
<feature type="domain" description="LysM" evidence="5">
    <location>
        <begin position="200"/>
        <end position="246"/>
    </location>
</feature>
<accession>A0A507R1A2</accession>
<feature type="domain" description="LysM" evidence="5">
    <location>
        <begin position="278"/>
        <end position="324"/>
    </location>
</feature>
<dbReference type="Proteomes" id="UP000319663">
    <property type="component" value="Unassembled WGS sequence"/>
</dbReference>
<feature type="domain" description="LysM" evidence="5">
    <location>
        <begin position="100"/>
        <end position="146"/>
    </location>
</feature>
<comment type="caution">
    <text evidence="6">The sequence shown here is derived from an EMBL/GenBank/DDBJ whole genome shotgun (WGS) entry which is preliminary data.</text>
</comment>
<dbReference type="InterPro" id="IPR018392">
    <property type="entry name" value="LysM"/>
</dbReference>
<evidence type="ECO:0000256" key="4">
    <source>
        <dbReference type="SAM" id="MobiDB-lite"/>
    </source>
</evidence>
<organism evidence="6 7">
    <name type="scientific">Monascus purpureus</name>
    <name type="common">Red mold</name>
    <name type="synonym">Monascus anka</name>
    <dbReference type="NCBI Taxonomy" id="5098"/>
    <lineage>
        <taxon>Eukaryota</taxon>
        <taxon>Fungi</taxon>
        <taxon>Dikarya</taxon>
        <taxon>Ascomycota</taxon>
        <taxon>Pezizomycotina</taxon>
        <taxon>Eurotiomycetes</taxon>
        <taxon>Eurotiomycetidae</taxon>
        <taxon>Eurotiales</taxon>
        <taxon>Aspergillaceae</taxon>
        <taxon>Monascus</taxon>
    </lineage>
</organism>
<keyword evidence="7" id="KW-1185">Reference proteome</keyword>
<dbReference type="Pfam" id="PF01476">
    <property type="entry name" value="LysM"/>
    <property type="match status" value="2"/>
</dbReference>
<evidence type="ECO:0000256" key="2">
    <source>
        <dbReference type="ARBA" id="ARBA00022729"/>
    </source>
</evidence>
<keyword evidence="2" id="KW-0732">Signal</keyword>
<protein>
    <recommendedName>
        <fullName evidence="5">LysM domain-containing protein</fullName>
    </recommendedName>
</protein>
<evidence type="ECO:0000313" key="6">
    <source>
        <dbReference type="EMBL" id="TQB74251.1"/>
    </source>
</evidence>
<dbReference type="SUPFAM" id="SSF54106">
    <property type="entry name" value="LysM domain"/>
    <property type="match status" value="3"/>
</dbReference>
<dbReference type="OrthoDB" id="5985073at2759"/>
<dbReference type="Gene3D" id="3.10.350.10">
    <property type="entry name" value="LysM domain"/>
    <property type="match status" value="4"/>
</dbReference>
<dbReference type="CDD" id="cd00118">
    <property type="entry name" value="LysM"/>
    <property type="match status" value="3"/>
</dbReference>
<gene>
    <name evidence="6" type="ORF">MPDQ_004974</name>
</gene>
<feature type="region of interest" description="Disordered" evidence="4">
    <location>
        <begin position="154"/>
        <end position="187"/>
    </location>
</feature>